<dbReference type="AlphaFoldDB" id="A0A2S6BVN2"/>
<comment type="caution">
    <text evidence="2">The sequence shown here is derived from an EMBL/GenBank/DDBJ whole genome shotgun (WGS) entry which is preliminary data.</text>
</comment>
<dbReference type="EMBL" id="PNEN01001750">
    <property type="protein sequence ID" value="PPJ51525.1"/>
    <property type="molecule type" value="Genomic_DNA"/>
</dbReference>
<accession>A0A2S6BVN2</accession>
<feature type="domain" description="NAD-dependent epimerase/dehydratase" evidence="1">
    <location>
        <begin position="3"/>
        <end position="66"/>
    </location>
</feature>
<dbReference type="InterPro" id="IPR036291">
    <property type="entry name" value="NAD(P)-bd_dom_sf"/>
</dbReference>
<dbReference type="Pfam" id="PF01370">
    <property type="entry name" value="Epimerase"/>
    <property type="match status" value="1"/>
</dbReference>
<organism evidence="2 3">
    <name type="scientific">Cercospora berteroae</name>
    <dbReference type="NCBI Taxonomy" id="357750"/>
    <lineage>
        <taxon>Eukaryota</taxon>
        <taxon>Fungi</taxon>
        <taxon>Dikarya</taxon>
        <taxon>Ascomycota</taxon>
        <taxon>Pezizomycotina</taxon>
        <taxon>Dothideomycetes</taxon>
        <taxon>Dothideomycetidae</taxon>
        <taxon>Mycosphaerellales</taxon>
        <taxon>Mycosphaerellaceae</taxon>
        <taxon>Cercospora</taxon>
    </lineage>
</organism>
<protein>
    <recommendedName>
        <fullName evidence="1">NAD-dependent epimerase/dehydratase domain-containing protein</fullName>
    </recommendedName>
</protein>
<gene>
    <name evidence="2" type="ORF">CBER1_09205</name>
</gene>
<dbReference type="SUPFAM" id="SSF51735">
    <property type="entry name" value="NAD(P)-binding Rossmann-fold domains"/>
    <property type="match status" value="1"/>
</dbReference>
<dbReference type="OrthoDB" id="3632863at2759"/>
<reference evidence="3" key="1">
    <citation type="journal article" date="2017" name="bioRxiv">
        <title>Conservation of a gene cluster reveals novel cercosporin biosynthetic mechanisms and extends production to the genus Colletotrichum.</title>
        <authorList>
            <person name="de Jonge R."/>
            <person name="Ebert M.K."/>
            <person name="Huitt-Roehl C.R."/>
            <person name="Pal P."/>
            <person name="Suttle J.C."/>
            <person name="Spanner R.E."/>
            <person name="Neubauer J.D."/>
            <person name="Jurick W.M.II."/>
            <person name="Stott K.A."/>
            <person name="Secor G.A."/>
            <person name="Thomma B.P.H.J."/>
            <person name="Van de Peer Y."/>
            <person name="Townsend C.A."/>
            <person name="Bolton M.D."/>
        </authorList>
    </citation>
    <scope>NUCLEOTIDE SEQUENCE [LARGE SCALE GENOMIC DNA]</scope>
    <source>
        <strain evidence="3">CBS538.71</strain>
    </source>
</reference>
<dbReference type="InterPro" id="IPR001509">
    <property type="entry name" value="Epimerase_deHydtase"/>
</dbReference>
<evidence type="ECO:0000313" key="2">
    <source>
        <dbReference type="EMBL" id="PPJ51525.1"/>
    </source>
</evidence>
<proteinExistence type="predicted"/>
<sequence>MVALTIMPPKIFGTGTGIFNTRSVQVPAYVNAALKNGKAVMVGTGQAQLDHVHVEDLAELYALVLVDFIENGGRKLPRGKEAVIFAENGRHSWGEVAQGIADAGFEKGVLGSREVESVSLAEGARLFAGGLIPEGNEELIEVSLSSNGLTKARFAREGLGWRPRRGQEEWARGLRDEMERSIETRW</sequence>
<dbReference type="PANTHER" id="PTHR48079:SF6">
    <property type="entry name" value="NAD(P)-BINDING DOMAIN-CONTAINING PROTEIN-RELATED"/>
    <property type="match status" value="1"/>
</dbReference>
<keyword evidence="3" id="KW-1185">Reference proteome</keyword>
<name>A0A2S6BVN2_9PEZI</name>
<dbReference type="STRING" id="357750.A0A2S6BVN2"/>
<dbReference type="GO" id="GO:0004029">
    <property type="term" value="F:aldehyde dehydrogenase (NAD+) activity"/>
    <property type="evidence" value="ECO:0007669"/>
    <property type="project" value="TreeGrafter"/>
</dbReference>
<dbReference type="GO" id="GO:0005737">
    <property type="term" value="C:cytoplasm"/>
    <property type="evidence" value="ECO:0007669"/>
    <property type="project" value="TreeGrafter"/>
</dbReference>
<dbReference type="Proteomes" id="UP000237631">
    <property type="component" value="Unassembled WGS sequence"/>
</dbReference>
<evidence type="ECO:0000259" key="1">
    <source>
        <dbReference type="Pfam" id="PF01370"/>
    </source>
</evidence>
<dbReference type="Gene3D" id="3.40.50.720">
    <property type="entry name" value="NAD(P)-binding Rossmann-like Domain"/>
    <property type="match status" value="1"/>
</dbReference>
<dbReference type="InterPro" id="IPR051783">
    <property type="entry name" value="NAD(P)-dependent_oxidoreduct"/>
</dbReference>
<dbReference type="PANTHER" id="PTHR48079">
    <property type="entry name" value="PROTEIN YEEZ"/>
    <property type="match status" value="1"/>
</dbReference>
<evidence type="ECO:0000313" key="3">
    <source>
        <dbReference type="Proteomes" id="UP000237631"/>
    </source>
</evidence>